<evidence type="ECO:0000256" key="3">
    <source>
        <dbReference type="SAM" id="MobiDB-lite"/>
    </source>
</evidence>
<dbReference type="InterPro" id="IPR001680">
    <property type="entry name" value="WD40_rpt"/>
</dbReference>
<dbReference type="Proteomes" id="UP001291623">
    <property type="component" value="Unassembled WGS sequence"/>
</dbReference>
<dbReference type="InterPro" id="IPR036322">
    <property type="entry name" value="WD40_repeat_dom_sf"/>
</dbReference>
<reference evidence="4" key="1">
    <citation type="submission" date="2023-12" db="EMBL/GenBank/DDBJ databases">
        <title>Genome assembly of Anisodus tanguticus.</title>
        <authorList>
            <person name="Wang Y.-J."/>
        </authorList>
    </citation>
    <scope>NUCLEOTIDE SEQUENCE</scope>
    <source>
        <strain evidence="4">KB-2021</strain>
        <tissue evidence="4">Leaf</tissue>
    </source>
</reference>
<dbReference type="AlphaFoldDB" id="A0AAE1QP77"/>
<keyword evidence="2" id="KW-0175">Coiled coil</keyword>
<gene>
    <name evidence="4" type="ORF">RND71_044164</name>
</gene>
<dbReference type="InterPro" id="IPR045245">
    <property type="entry name" value="Pfs2-like"/>
</dbReference>
<dbReference type="GO" id="GO:0031124">
    <property type="term" value="P:mRNA 3'-end processing"/>
    <property type="evidence" value="ECO:0007669"/>
    <property type="project" value="InterPro"/>
</dbReference>
<dbReference type="PANTHER" id="PTHR22836">
    <property type="entry name" value="WD40 REPEAT PROTEIN"/>
    <property type="match status" value="1"/>
</dbReference>
<dbReference type="SUPFAM" id="SSF50978">
    <property type="entry name" value="WD40 repeat-like"/>
    <property type="match status" value="1"/>
</dbReference>
<dbReference type="Gene3D" id="2.130.10.10">
    <property type="entry name" value="YVTN repeat-like/Quinoprotein amine dehydrogenase"/>
    <property type="match status" value="1"/>
</dbReference>
<dbReference type="PROSITE" id="PS50294">
    <property type="entry name" value="WD_REPEATS_REGION"/>
    <property type="match status" value="1"/>
</dbReference>
<dbReference type="Pfam" id="PF00400">
    <property type="entry name" value="WD40"/>
    <property type="match status" value="1"/>
</dbReference>
<keyword evidence="1" id="KW-0853">WD repeat</keyword>
<dbReference type="PROSITE" id="PS50082">
    <property type="entry name" value="WD_REPEATS_2"/>
    <property type="match status" value="1"/>
</dbReference>
<evidence type="ECO:0000256" key="1">
    <source>
        <dbReference type="PROSITE-ProRule" id="PRU00221"/>
    </source>
</evidence>
<proteinExistence type="predicted"/>
<feature type="coiled-coil region" evidence="2">
    <location>
        <begin position="458"/>
        <end position="492"/>
    </location>
</feature>
<name>A0AAE1QP77_9SOLA</name>
<dbReference type="EMBL" id="JAVYJV010000084">
    <property type="protein sequence ID" value="KAK4336841.1"/>
    <property type="molecule type" value="Genomic_DNA"/>
</dbReference>
<dbReference type="GO" id="GO:0005847">
    <property type="term" value="C:mRNA cleavage and polyadenylation specificity factor complex"/>
    <property type="evidence" value="ECO:0007669"/>
    <property type="project" value="TreeGrafter"/>
</dbReference>
<dbReference type="InterPro" id="IPR015943">
    <property type="entry name" value="WD40/YVTN_repeat-like_dom_sf"/>
</dbReference>
<sequence>MEQAHDSVVWSLDWHPLGHILASGSNDHTCKFWTRNRPGDKMIDKYNLNLMPKGQEGEDYEDVVTAEFDEFDENVDAAIPGLGLTEEISNEIDHQKDQELKLNQPQQQRKVPFAKRVPKQFENQWTDNKSNSIVPQTNNKRKINVNSYNNNNNKNQKLEHQEDSKSIFDTINNSNTLDIQNNFLNQPQLNMPPQQLLQQQIAKNNLPPPPQLLIPSLNDNLLASHLRGPPPPIAPNTMPPQDLQLLIQHQIMLQQQAAAAQQNNSLENPINNQQSNQLNINAPDSNFLMNNIQQQNMQAQYQQYQLQLMAQQNTQENNYNQQLNNQDHNDRFRNNRNNNSHYHNRNNNRSKRVEAKKPTTIQKISTVKGCYETKTDSIQETFIKDNGLENNQKNLLRKAIKKSPPSSYLFNQRPLKSSASNDIVLMAALKSNENNIPFSVRETADEMLEQELAHNKKNLKTKKLDDDLEEEIEDLEEEIELDKELINGIELDRKINPNFHTDQDRLDEEEVEAEKEAIWLEEHGYQTPVDHRFKDARRLIHAYIGEDKLKTQKQFSFLSIYNPPTRILMKSVRPNPGDQICLQNKQISYSSPEKNFNIHKKQWFDKKNLAVGNSNRKHAQSNFQSTPSIKKYHWTKLEKIS</sequence>
<keyword evidence="5" id="KW-1185">Reference proteome</keyword>
<comment type="caution">
    <text evidence="4">The sequence shown here is derived from an EMBL/GenBank/DDBJ whole genome shotgun (WGS) entry which is preliminary data.</text>
</comment>
<accession>A0AAE1QP77</accession>
<organism evidence="4 5">
    <name type="scientific">Anisodus tanguticus</name>
    <dbReference type="NCBI Taxonomy" id="243964"/>
    <lineage>
        <taxon>Eukaryota</taxon>
        <taxon>Viridiplantae</taxon>
        <taxon>Streptophyta</taxon>
        <taxon>Embryophyta</taxon>
        <taxon>Tracheophyta</taxon>
        <taxon>Spermatophyta</taxon>
        <taxon>Magnoliopsida</taxon>
        <taxon>eudicotyledons</taxon>
        <taxon>Gunneridae</taxon>
        <taxon>Pentapetalae</taxon>
        <taxon>asterids</taxon>
        <taxon>lamiids</taxon>
        <taxon>Solanales</taxon>
        <taxon>Solanaceae</taxon>
        <taxon>Solanoideae</taxon>
        <taxon>Hyoscyameae</taxon>
        <taxon>Anisodus</taxon>
    </lineage>
</organism>
<feature type="region of interest" description="Disordered" evidence="3">
    <location>
        <begin position="321"/>
        <end position="358"/>
    </location>
</feature>
<dbReference type="PANTHER" id="PTHR22836:SF0">
    <property type="entry name" value="PRE-MRNA 3' END PROCESSING PROTEIN WDR33"/>
    <property type="match status" value="1"/>
</dbReference>
<feature type="repeat" description="WD" evidence="1">
    <location>
        <begin position="2"/>
        <end position="33"/>
    </location>
</feature>
<protein>
    <submittedName>
        <fullName evidence="4">Uncharacterized protein</fullName>
    </submittedName>
</protein>
<evidence type="ECO:0000313" key="5">
    <source>
        <dbReference type="Proteomes" id="UP001291623"/>
    </source>
</evidence>
<evidence type="ECO:0000256" key="2">
    <source>
        <dbReference type="SAM" id="Coils"/>
    </source>
</evidence>
<evidence type="ECO:0000313" key="4">
    <source>
        <dbReference type="EMBL" id="KAK4336841.1"/>
    </source>
</evidence>